<dbReference type="PANTHER" id="PTHR43600">
    <property type="entry name" value="COENZYME F420 HYDROGENASE, SUBUNIT ALPHA"/>
    <property type="match status" value="1"/>
</dbReference>
<dbReference type="EC" id="1.12.-.-" evidence="7"/>
<dbReference type="InterPro" id="IPR001501">
    <property type="entry name" value="Ni-dep_hyd_lsu"/>
</dbReference>
<dbReference type="PANTHER" id="PTHR43600:SF2">
    <property type="entry name" value="F420-NON-REDUCING HYDROGENASE VHU SUBUNIT A"/>
    <property type="match status" value="1"/>
</dbReference>
<evidence type="ECO:0000256" key="1">
    <source>
        <dbReference type="ARBA" id="ARBA00001967"/>
    </source>
</evidence>
<evidence type="ECO:0000256" key="6">
    <source>
        <dbReference type="PIRSR" id="PIRSR601501-1"/>
    </source>
</evidence>
<feature type="binding site" evidence="6">
    <location>
        <position position="445"/>
    </location>
    <ligand>
        <name>Fe cation</name>
        <dbReference type="ChEBI" id="CHEBI:24875"/>
    </ligand>
</feature>
<feature type="binding site" evidence="6">
    <location>
        <position position="397"/>
    </location>
    <ligand>
        <name>Mg(2+)</name>
        <dbReference type="ChEBI" id="CHEBI:18420"/>
    </ligand>
</feature>
<feature type="binding site" evidence="6">
    <location>
        <position position="65"/>
    </location>
    <ligand>
        <name>Fe cation</name>
        <dbReference type="ChEBI" id="CHEBI:24875"/>
    </ligand>
</feature>
<accession>A0A0A6RKZ6</accession>
<evidence type="ECO:0000256" key="4">
    <source>
        <dbReference type="ARBA" id="ARBA00022723"/>
    </source>
</evidence>
<name>A0A0A6RKZ6_9GAMM</name>
<evidence type="ECO:0000313" key="8">
    <source>
        <dbReference type="Proteomes" id="UP000076962"/>
    </source>
</evidence>
<feature type="binding site" evidence="6">
    <location>
        <position position="62"/>
    </location>
    <ligand>
        <name>Mg(2+)</name>
        <dbReference type="ChEBI" id="CHEBI:18420"/>
    </ligand>
</feature>
<keyword evidence="6" id="KW-0460">Magnesium</keyword>
<comment type="similarity">
    <text evidence="2">Belongs to the [NiFe]/[NiFeSe] hydrogenase large subunit family.</text>
</comment>
<dbReference type="GO" id="GO:0008901">
    <property type="term" value="F:ferredoxin hydrogenase activity"/>
    <property type="evidence" value="ECO:0007669"/>
    <property type="project" value="InterPro"/>
</dbReference>
<feature type="binding site" evidence="6">
    <location>
        <position position="65"/>
    </location>
    <ligand>
        <name>Ni(2+)</name>
        <dbReference type="ChEBI" id="CHEBI:49786"/>
    </ligand>
</feature>
<evidence type="ECO:0000313" key="7">
    <source>
        <dbReference type="EMBL" id="OAD20034.1"/>
    </source>
</evidence>
<feature type="binding site" evidence="6">
    <location>
        <position position="448"/>
    </location>
    <ligand>
        <name>Mg(2+)</name>
        <dbReference type="ChEBI" id="CHEBI:18420"/>
    </ligand>
</feature>
<dbReference type="Gene3D" id="1.10.645.10">
    <property type="entry name" value="Cytochrome-c3 Hydrogenase, chain B"/>
    <property type="match status" value="1"/>
</dbReference>
<organism evidence="7 8">
    <name type="scientific">Candidatus Thiomargarita nelsonii</name>
    <dbReference type="NCBI Taxonomy" id="1003181"/>
    <lineage>
        <taxon>Bacteria</taxon>
        <taxon>Pseudomonadati</taxon>
        <taxon>Pseudomonadota</taxon>
        <taxon>Gammaproteobacteria</taxon>
        <taxon>Thiotrichales</taxon>
        <taxon>Thiotrichaceae</taxon>
        <taxon>Thiomargarita</taxon>
    </lineage>
</organism>
<keyword evidence="3 6" id="KW-0533">Nickel</keyword>
<keyword evidence="5 7" id="KW-0560">Oxidoreductase</keyword>
<proteinExistence type="inferred from homology"/>
<reference evidence="7 8" key="1">
    <citation type="submission" date="2016-05" db="EMBL/GenBank/DDBJ databases">
        <title>Single-cell genome of chain-forming Candidatus Thiomargarita nelsonii and comparison to other large sulfur-oxidizing bacteria.</title>
        <authorList>
            <person name="Winkel M."/>
            <person name="Salman V."/>
            <person name="Woyke T."/>
            <person name="Schulz-Vogt H."/>
            <person name="Richter M."/>
            <person name="Flood B."/>
            <person name="Bailey J."/>
            <person name="Amann R."/>
            <person name="Mussmann M."/>
        </authorList>
    </citation>
    <scope>NUCLEOTIDE SEQUENCE [LARGE SCALE GENOMIC DNA]</scope>
    <source>
        <strain evidence="7 8">THI036</strain>
    </source>
</reference>
<dbReference type="EMBL" id="LUTY01002573">
    <property type="protein sequence ID" value="OAD20034.1"/>
    <property type="molecule type" value="Genomic_DNA"/>
</dbReference>
<sequence>MARTIKVDPLTRIEGHASVEIDIDDNNQVTSSIFKVMDFRGWETFMQGTQIEMMPLIMPRICGTCSVSHHLASAKTVDNIFGVTPPPAAVLLRQAMNLAGYIHSHGIHIFALAGPDLLLGVDAESAKRNIVGLIDTNPELAKRALRLRAISTYITEILGGRGIHPVSAVAGGVASPLSETQRDSLKPKAEEAVTLAQALLEEFKQVLFPQKNLLQSLELPTHYMGLVNTDGSLDFYQGNLRLRGIDNSYFEFPEEQWENYLFEKTDPHSYAKFVFCQTQDGKEVPYRVGPLARLNCCDQIDTPLANTELQALREMGGFPCHQTVLYHYARLIEMLYATEKLVELFNNDEICSKDVRTQPTGNFQNGQRGIGIIEAPRGVLIHDYKVDESGIVNDINLIVATQQNIKAINDTIAMSAQKYLNQPDDNLLLNGIEFGVRCYDPCLSCATHRIGDMKLDVVIRRQGEVIRTAKR</sequence>
<dbReference type="Pfam" id="PF00374">
    <property type="entry name" value="NiFeSe_Hases"/>
    <property type="match status" value="2"/>
</dbReference>
<evidence type="ECO:0000256" key="3">
    <source>
        <dbReference type="ARBA" id="ARBA00022596"/>
    </source>
</evidence>
<comment type="cofactor">
    <cofactor evidence="6">
        <name>Fe cation</name>
        <dbReference type="ChEBI" id="CHEBI:24875"/>
    </cofactor>
</comment>
<feature type="binding site" evidence="6">
    <location>
        <position position="442"/>
    </location>
    <ligand>
        <name>Ni(2+)</name>
        <dbReference type="ChEBI" id="CHEBI:49786"/>
    </ligand>
</feature>
<evidence type="ECO:0000256" key="5">
    <source>
        <dbReference type="ARBA" id="ARBA00023002"/>
    </source>
</evidence>
<gene>
    <name evidence="7" type="primary">mvhA</name>
    <name evidence="7" type="ORF">THIOM_004286</name>
</gene>
<comment type="cofactor">
    <cofactor evidence="1 6">
        <name>Ni(2+)</name>
        <dbReference type="ChEBI" id="CHEBI:49786"/>
    </cofactor>
</comment>
<dbReference type="GO" id="GO:0016151">
    <property type="term" value="F:nickel cation binding"/>
    <property type="evidence" value="ECO:0007669"/>
    <property type="project" value="InterPro"/>
</dbReference>
<dbReference type="SUPFAM" id="SSF56762">
    <property type="entry name" value="HydB/Nqo4-like"/>
    <property type="match status" value="1"/>
</dbReference>
<keyword evidence="6" id="KW-0408">Iron</keyword>
<dbReference type="AlphaFoldDB" id="A0A0A6RKZ6"/>
<protein>
    <submittedName>
        <fullName evidence="7">Nickel-dependent methyl viologen-reducing hydrogenase, large subunit</fullName>
        <ecNumber evidence="7">1.12.-.-</ecNumber>
    </submittedName>
</protein>
<evidence type="ECO:0000256" key="2">
    <source>
        <dbReference type="ARBA" id="ARBA00009292"/>
    </source>
</evidence>
<dbReference type="InterPro" id="IPR029014">
    <property type="entry name" value="NiFe-Hase_large"/>
</dbReference>
<keyword evidence="4 6" id="KW-0479">Metal-binding</keyword>
<dbReference type="Proteomes" id="UP000076962">
    <property type="component" value="Unassembled WGS sequence"/>
</dbReference>
<comment type="caution">
    <text evidence="7">The sequence shown here is derived from an EMBL/GenBank/DDBJ whole genome shotgun (WGS) entry which is preliminary data.</text>
</comment>
<dbReference type="InterPro" id="IPR018194">
    <property type="entry name" value="Ni-dep_hyd_lsu_Ni_BS"/>
</dbReference>
<dbReference type="PROSITE" id="PS00508">
    <property type="entry name" value="NI_HGENASE_L_2"/>
    <property type="match status" value="1"/>
</dbReference>
<keyword evidence="8" id="KW-1185">Reference proteome</keyword>
<feature type="binding site" evidence="6">
    <location>
        <position position="43"/>
    </location>
    <ligand>
        <name>Mg(2+)</name>
        <dbReference type="ChEBI" id="CHEBI:18420"/>
    </ligand>
</feature>